<reference evidence="3 4" key="1">
    <citation type="submission" date="2019-08" db="EMBL/GenBank/DDBJ databases">
        <title>A chromosome-level genome assembly, high-density linkage maps, and genome scans reveal the genomic architecture of hybrid incompatibilities underlying speciation via character displacement in darters (Percidae: Etheostominae).</title>
        <authorList>
            <person name="Moran R.L."/>
            <person name="Catchen J.M."/>
            <person name="Fuller R.C."/>
        </authorList>
    </citation>
    <scope>NUCLEOTIDE SEQUENCE [LARGE SCALE GENOMIC DNA]</scope>
    <source>
        <strain evidence="3">EspeVRDwgs_2016</strain>
        <tissue evidence="3">Muscle</tissue>
    </source>
</reference>
<evidence type="ECO:0000256" key="1">
    <source>
        <dbReference type="SAM" id="Coils"/>
    </source>
</evidence>
<comment type="caution">
    <text evidence="3">The sequence shown here is derived from an EMBL/GenBank/DDBJ whole genome shotgun (WGS) entry which is preliminary data.</text>
</comment>
<organism evidence="3 4">
    <name type="scientific">Etheostoma spectabile</name>
    <name type="common">orangethroat darter</name>
    <dbReference type="NCBI Taxonomy" id="54343"/>
    <lineage>
        <taxon>Eukaryota</taxon>
        <taxon>Metazoa</taxon>
        <taxon>Chordata</taxon>
        <taxon>Craniata</taxon>
        <taxon>Vertebrata</taxon>
        <taxon>Euteleostomi</taxon>
        <taxon>Actinopterygii</taxon>
        <taxon>Neopterygii</taxon>
        <taxon>Teleostei</taxon>
        <taxon>Neoteleostei</taxon>
        <taxon>Acanthomorphata</taxon>
        <taxon>Eupercaria</taxon>
        <taxon>Perciformes</taxon>
        <taxon>Percoidei</taxon>
        <taxon>Percidae</taxon>
        <taxon>Etheostomatinae</taxon>
        <taxon>Etheostoma</taxon>
    </lineage>
</organism>
<evidence type="ECO:0000256" key="2">
    <source>
        <dbReference type="SAM" id="Phobius"/>
    </source>
</evidence>
<evidence type="ECO:0000313" key="4">
    <source>
        <dbReference type="Proteomes" id="UP000327493"/>
    </source>
</evidence>
<keyword evidence="2" id="KW-0472">Membrane</keyword>
<evidence type="ECO:0000313" key="3">
    <source>
        <dbReference type="EMBL" id="KAA8582505.1"/>
    </source>
</evidence>
<name>A0A5J5CP44_9PERO</name>
<keyword evidence="1" id="KW-0175">Coiled coil</keyword>
<feature type="coiled-coil region" evidence="1">
    <location>
        <begin position="116"/>
        <end position="143"/>
    </location>
</feature>
<keyword evidence="4" id="KW-1185">Reference proteome</keyword>
<dbReference type="Proteomes" id="UP000327493">
    <property type="component" value="Chromosome 19"/>
</dbReference>
<sequence>MAAAAGSRSRAGTGGLYFLFTLLCLVCLASSLIDNKKLEDMKEKLKTAQQKLDKLKVEKDTPSELISHYMTIFEPIMALMKTTSEELPDGFPSLDGFMENTKDFIWKLKTFVDKENVAMDARIAKLQKDLEKAKNIVKALEGYQAEL</sequence>
<gene>
    <name evidence="3" type="ORF">FQN60_006176</name>
</gene>
<feature type="transmembrane region" description="Helical" evidence="2">
    <location>
        <begin position="15"/>
        <end position="33"/>
    </location>
</feature>
<dbReference type="EMBL" id="VOFY01000019">
    <property type="protein sequence ID" value="KAA8582505.1"/>
    <property type="molecule type" value="Genomic_DNA"/>
</dbReference>
<proteinExistence type="predicted"/>
<protein>
    <submittedName>
        <fullName evidence="3">Uncharacterized protein</fullName>
    </submittedName>
</protein>
<keyword evidence="2" id="KW-1133">Transmembrane helix</keyword>
<dbReference type="AlphaFoldDB" id="A0A5J5CP44"/>
<accession>A0A5J5CP44</accession>
<keyword evidence="2" id="KW-0812">Transmembrane</keyword>